<gene>
    <name evidence="4" type="ORF">VRU48_04595</name>
</gene>
<dbReference type="InterPro" id="IPR032508">
    <property type="entry name" value="FecR_C"/>
</dbReference>
<protein>
    <submittedName>
        <fullName evidence="4">FecR domain-containing protein</fullName>
    </submittedName>
</protein>
<feature type="transmembrane region" description="Helical" evidence="1">
    <location>
        <begin position="92"/>
        <end position="109"/>
    </location>
</feature>
<dbReference type="Pfam" id="PF04773">
    <property type="entry name" value="FecR"/>
    <property type="match status" value="1"/>
</dbReference>
<evidence type="ECO:0000259" key="3">
    <source>
        <dbReference type="Pfam" id="PF16344"/>
    </source>
</evidence>
<dbReference type="Gene3D" id="3.55.50.30">
    <property type="match status" value="1"/>
</dbReference>
<reference evidence="4 5" key="1">
    <citation type="submission" date="2024-01" db="EMBL/GenBank/DDBJ databases">
        <title>Pedobacter sp. nov., isolated from fresh soil.</title>
        <authorList>
            <person name="Le N.T.T."/>
        </authorList>
    </citation>
    <scope>NUCLEOTIDE SEQUENCE [LARGE SCALE GENOMIC DNA]</scope>
    <source>
        <strain evidence="4 5">KR3-3</strain>
    </source>
</reference>
<dbReference type="PANTHER" id="PTHR30273">
    <property type="entry name" value="PERIPLASMIC SIGNAL SENSOR AND SIGMA FACTOR ACTIVATOR FECR-RELATED"/>
    <property type="match status" value="1"/>
</dbReference>
<evidence type="ECO:0000256" key="1">
    <source>
        <dbReference type="SAM" id="Phobius"/>
    </source>
</evidence>
<keyword evidence="1" id="KW-1133">Transmembrane helix</keyword>
<evidence type="ECO:0000313" key="5">
    <source>
        <dbReference type="Proteomes" id="UP001336835"/>
    </source>
</evidence>
<accession>A0ABU7I4P8</accession>
<keyword evidence="1" id="KW-0812">Transmembrane</keyword>
<feature type="domain" description="Protein FecR C-terminal" evidence="3">
    <location>
        <begin position="265"/>
        <end position="333"/>
    </location>
</feature>
<dbReference type="InterPro" id="IPR012373">
    <property type="entry name" value="Ferrdict_sens_TM"/>
</dbReference>
<evidence type="ECO:0000313" key="4">
    <source>
        <dbReference type="EMBL" id="MEE1944374.1"/>
    </source>
</evidence>
<dbReference type="InterPro" id="IPR006860">
    <property type="entry name" value="FecR"/>
</dbReference>
<dbReference type="RefSeq" id="WP_330106747.1">
    <property type="nucleotide sequence ID" value="NZ_JAZDQT010000001.1"/>
</dbReference>
<name>A0ABU7I4P8_9SPHI</name>
<evidence type="ECO:0000259" key="2">
    <source>
        <dbReference type="Pfam" id="PF04773"/>
    </source>
</evidence>
<dbReference type="PANTHER" id="PTHR30273:SF2">
    <property type="entry name" value="PROTEIN FECR"/>
    <property type="match status" value="1"/>
</dbReference>
<dbReference type="Proteomes" id="UP001336835">
    <property type="component" value="Unassembled WGS sequence"/>
</dbReference>
<dbReference type="PIRSF" id="PIRSF018266">
    <property type="entry name" value="FecR"/>
    <property type="match status" value="1"/>
</dbReference>
<comment type="caution">
    <text evidence="4">The sequence shown here is derived from an EMBL/GenBank/DDBJ whole genome shotgun (WGS) entry which is preliminary data.</text>
</comment>
<dbReference type="Gene3D" id="2.60.120.1440">
    <property type="match status" value="1"/>
</dbReference>
<keyword evidence="1" id="KW-0472">Membrane</keyword>
<organism evidence="4 5">
    <name type="scientific">Pedobacter albus</name>
    <dbReference type="NCBI Taxonomy" id="3113905"/>
    <lineage>
        <taxon>Bacteria</taxon>
        <taxon>Pseudomonadati</taxon>
        <taxon>Bacteroidota</taxon>
        <taxon>Sphingobacteriia</taxon>
        <taxon>Sphingobacteriales</taxon>
        <taxon>Sphingobacteriaceae</taxon>
        <taxon>Pedobacter</taxon>
    </lineage>
</organism>
<proteinExistence type="predicted"/>
<dbReference type="Pfam" id="PF16344">
    <property type="entry name" value="FecR_C"/>
    <property type="match status" value="1"/>
</dbReference>
<dbReference type="EMBL" id="JAZDQT010000001">
    <property type="protein sequence ID" value="MEE1944374.1"/>
    <property type="molecule type" value="Genomic_DNA"/>
</dbReference>
<sequence length="334" mass="37558">MEEHYYQLIEHYFNKSINAEELHQLKSWVESNEANQHKFREVLRIFEATEMYLQQPTGQAKSWALVANHISQNSANEEPKPKIKKLGSWHRYAMAAVLVMVCGLGLLLFKSDGAKTKPQAIVKVISNPNGEQRSITMPDGSVVYLNAGSRISYNAHFSADKREVKLEGEAFFDVVHETKRPFIVKTGKVSTTVLGTSFNIKAFPAKAVEVTVETGKVGVVLQRANKKDTLNFLLPNEQLLIDTTTEKIVKQSINATAVSGWKQYKLAFYNTSMQDIAASIERTYDVKISFKQPQTAQLKLTAKFDKCGIKQVMDVLSRLSGSTYQINGNKITIY</sequence>
<keyword evidence="5" id="KW-1185">Reference proteome</keyword>
<feature type="domain" description="FecR protein" evidence="2">
    <location>
        <begin position="126"/>
        <end position="217"/>
    </location>
</feature>